<comment type="caution">
    <text evidence="5">The sequence shown here is derived from an EMBL/GenBank/DDBJ whole genome shotgun (WGS) entry which is preliminary data.</text>
</comment>
<keyword evidence="2 3" id="KW-0450">Lipoyl</keyword>
<dbReference type="Proteomes" id="UP000245638">
    <property type="component" value="Unassembled WGS sequence"/>
</dbReference>
<name>A0A2T9X2Q6_9CREN</name>
<dbReference type="PANTHER" id="PTHR11715:SF3">
    <property type="entry name" value="GLYCINE CLEAVAGE SYSTEM H PROTEIN-RELATED"/>
    <property type="match status" value="1"/>
</dbReference>
<dbReference type="CDD" id="cd06848">
    <property type="entry name" value="GCS_H"/>
    <property type="match status" value="1"/>
</dbReference>
<evidence type="ECO:0000313" key="7">
    <source>
        <dbReference type="Proteomes" id="UP000245638"/>
    </source>
</evidence>
<dbReference type="GO" id="GO:0005960">
    <property type="term" value="C:glycine cleavage complex"/>
    <property type="evidence" value="ECO:0007669"/>
    <property type="project" value="InterPro"/>
</dbReference>
<evidence type="ECO:0000313" key="5">
    <source>
        <dbReference type="EMBL" id="PVU74359.1"/>
    </source>
</evidence>
<proteinExistence type="inferred from homology"/>
<comment type="similarity">
    <text evidence="1 3">Belongs to the GcvH family.</text>
</comment>
<dbReference type="EMBL" id="QEFD01000221">
    <property type="protein sequence ID" value="PVU74366.1"/>
    <property type="molecule type" value="Genomic_DNA"/>
</dbReference>
<comment type="cofactor">
    <cofactor evidence="3">
        <name>(R)-lipoate</name>
        <dbReference type="ChEBI" id="CHEBI:83088"/>
    </cofactor>
    <text evidence="3">Binds 1 lipoyl cofactor covalently.</text>
</comment>
<reference evidence="5" key="2">
    <citation type="submission" date="2018-04" db="EMBL/GenBank/DDBJ databases">
        <authorList>
            <person name="Go L.Y."/>
            <person name="Mitchell J.A."/>
        </authorList>
    </citation>
    <scope>NUCLEOTIDE SEQUENCE</scope>
    <source>
        <strain evidence="5">SCGC AC-742_N10</strain>
    </source>
</reference>
<dbReference type="InterPro" id="IPR033753">
    <property type="entry name" value="GCV_H/Fam206"/>
</dbReference>
<evidence type="ECO:0000256" key="3">
    <source>
        <dbReference type="HAMAP-Rule" id="MF_00272"/>
    </source>
</evidence>
<comment type="subunit">
    <text evidence="3">The glycine cleavage system is composed of four proteins: P, T, L and H.</text>
</comment>
<sequence>MNISGFEFPEELLYDEEKHVWIKKEENNVISIGITSLGQYMAGKIFQVSTKEVGEKVTPKSTLFSIESAKWVGKFRLPITGEIIAVNENVIKDPSIINEKPYDAWIIKVRVESIDERRFKTINEAYEKFKEEAEKVVK</sequence>
<dbReference type="PROSITE" id="PS00189">
    <property type="entry name" value="LIPOYL"/>
    <property type="match status" value="1"/>
</dbReference>
<evidence type="ECO:0000256" key="1">
    <source>
        <dbReference type="ARBA" id="ARBA00009249"/>
    </source>
</evidence>
<feature type="modified residue" description="N6-lipoyllysine" evidence="3">
    <location>
        <position position="70"/>
    </location>
</feature>
<dbReference type="Gene3D" id="2.40.50.100">
    <property type="match status" value="1"/>
</dbReference>
<dbReference type="GO" id="GO:0005737">
    <property type="term" value="C:cytoplasm"/>
    <property type="evidence" value="ECO:0007669"/>
    <property type="project" value="TreeGrafter"/>
</dbReference>
<organism evidence="5 7">
    <name type="scientific">Acidianus hospitalis</name>
    <dbReference type="NCBI Taxonomy" id="563177"/>
    <lineage>
        <taxon>Archaea</taxon>
        <taxon>Thermoproteota</taxon>
        <taxon>Thermoprotei</taxon>
        <taxon>Sulfolobales</taxon>
        <taxon>Sulfolobaceae</taxon>
        <taxon>Acidianus</taxon>
    </lineage>
</organism>
<evidence type="ECO:0000313" key="6">
    <source>
        <dbReference type="EMBL" id="PVU74366.1"/>
    </source>
</evidence>
<dbReference type="SUPFAM" id="SSF51230">
    <property type="entry name" value="Single hybrid motif"/>
    <property type="match status" value="1"/>
</dbReference>
<dbReference type="InterPro" id="IPR002930">
    <property type="entry name" value="GCV_H"/>
</dbReference>
<feature type="domain" description="Lipoyl-binding" evidence="4">
    <location>
        <begin position="29"/>
        <end position="110"/>
    </location>
</feature>
<dbReference type="PROSITE" id="PS50968">
    <property type="entry name" value="BIOTINYL_LIPOYL"/>
    <property type="match status" value="1"/>
</dbReference>
<dbReference type="GO" id="GO:0019464">
    <property type="term" value="P:glycine decarboxylation via glycine cleavage system"/>
    <property type="evidence" value="ECO:0007669"/>
    <property type="project" value="UniProtKB-UniRule"/>
</dbReference>
<dbReference type="AlphaFoldDB" id="A0A2T9X2Q6"/>
<evidence type="ECO:0000259" key="4">
    <source>
        <dbReference type="PROSITE" id="PS50968"/>
    </source>
</evidence>
<gene>
    <name evidence="3" type="primary">gcvH</name>
    <name evidence="6" type="ORF">DDW13_07730</name>
    <name evidence="5" type="ORF">DDW13_07770</name>
</gene>
<dbReference type="EMBL" id="QEFD01000222">
    <property type="protein sequence ID" value="PVU74359.1"/>
    <property type="molecule type" value="Genomic_DNA"/>
</dbReference>
<accession>A0A2T9X2Q6</accession>
<dbReference type="InterPro" id="IPR011053">
    <property type="entry name" value="Single_hybrid_motif"/>
</dbReference>
<reference evidence="5 7" key="1">
    <citation type="journal article" date="2015" name="Appl. Environ. Microbiol.">
        <title>Nanoarchaeota, Their Sulfolobales Host, and Nanoarchaeota Virus Distribution across Yellowstone National Park Hot Springs.</title>
        <authorList>
            <person name="Munson-McGee J.H."/>
            <person name="Field E.K."/>
            <person name="Bateson M."/>
            <person name="Rooney C."/>
            <person name="Stepanauskas R."/>
            <person name="Young M.J."/>
        </authorList>
    </citation>
    <scope>NUCLEOTIDE SEQUENCE [LARGE SCALE GENOMIC DNA]</scope>
    <source>
        <strain evidence="5">SCGC AC-742_N10</strain>
    </source>
</reference>
<dbReference type="InterPro" id="IPR003016">
    <property type="entry name" value="2-oxoA_DH_lipoyl-BS"/>
</dbReference>
<dbReference type="InterPro" id="IPR000089">
    <property type="entry name" value="Biotin_lipoyl"/>
</dbReference>
<comment type="function">
    <text evidence="3">The glycine cleavage system catalyzes the degradation of glycine. The H protein shuttles the methylamine group of glycine from the P protein to the T protein.</text>
</comment>
<evidence type="ECO:0000256" key="2">
    <source>
        <dbReference type="ARBA" id="ARBA00022823"/>
    </source>
</evidence>
<dbReference type="HAMAP" id="MF_00272">
    <property type="entry name" value="GcvH"/>
    <property type="match status" value="1"/>
</dbReference>
<protein>
    <recommendedName>
        <fullName evidence="3">Probable glycine cleavage system H protein</fullName>
    </recommendedName>
</protein>
<dbReference type="GO" id="GO:0009249">
    <property type="term" value="P:protein lipoylation"/>
    <property type="evidence" value="ECO:0007669"/>
    <property type="project" value="TreeGrafter"/>
</dbReference>
<dbReference type="Pfam" id="PF01597">
    <property type="entry name" value="GCV_H"/>
    <property type="match status" value="1"/>
</dbReference>
<dbReference type="PANTHER" id="PTHR11715">
    <property type="entry name" value="GLYCINE CLEAVAGE SYSTEM H PROTEIN"/>
    <property type="match status" value="1"/>
</dbReference>